<proteinExistence type="predicted"/>
<dbReference type="OrthoDB" id="289440at2"/>
<evidence type="ECO:0008006" key="4">
    <source>
        <dbReference type="Google" id="ProtNLM"/>
    </source>
</evidence>
<dbReference type="InterPro" id="IPR006696">
    <property type="entry name" value="DUF423"/>
</dbReference>
<dbReference type="Proteomes" id="UP000318878">
    <property type="component" value="Unassembled WGS sequence"/>
</dbReference>
<evidence type="ECO:0000313" key="3">
    <source>
        <dbReference type="Proteomes" id="UP000318878"/>
    </source>
</evidence>
<evidence type="ECO:0000256" key="1">
    <source>
        <dbReference type="SAM" id="Phobius"/>
    </source>
</evidence>
<dbReference type="Pfam" id="PF04241">
    <property type="entry name" value="DUF423"/>
    <property type="match status" value="1"/>
</dbReference>
<feature type="transmembrane region" description="Helical" evidence="1">
    <location>
        <begin position="81"/>
        <end position="98"/>
    </location>
</feature>
<accession>A0A5C5US14</accession>
<reference evidence="2 3" key="1">
    <citation type="submission" date="2019-02" db="EMBL/GenBank/DDBJ databases">
        <title>Deep-cultivation of Planctomycetes and their phenomic and genomic characterization uncovers novel biology.</title>
        <authorList>
            <person name="Wiegand S."/>
            <person name="Jogler M."/>
            <person name="Boedeker C."/>
            <person name="Pinto D."/>
            <person name="Vollmers J."/>
            <person name="Rivas-Marin E."/>
            <person name="Kohn T."/>
            <person name="Peeters S.H."/>
            <person name="Heuer A."/>
            <person name="Rast P."/>
            <person name="Oberbeckmann S."/>
            <person name="Bunk B."/>
            <person name="Jeske O."/>
            <person name="Meyerdierks A."/>
            <person name="Storesund J.E."/>
            <person name="Kallscheuer N."/>
            <person name="Luecker S."/>
            <person name="Lage O.M."/>
            <person name="Pohl T."/>
            <person name="Merkel B.J."/>
            <person name="Hornburger P."/>
            <person name="Mueller R.-W."/>
            <person name="Bruemmer F."/>
            <person name="Labrenz M."/>
            <person name="Spormann A.M."/>
            <person name="Op Den Camp H."/>
            <person name="Overmann J."/>
            <person name="Amann R."/>
            <person name="Jetten M.S.M."/>
            <person name="Mascher T."/>
            <person name="Medema M.H."/>
            <person name="Devos D.P."/>
            <person name="Kaster A.-K."/>
            <person name="Ovreas L."/>
            <person name="Rohde M."/>
            <person name="Galperin M.Y."/>
            <person name="Jogler C."/>
        </authorList>
    </citation>
    <scope>NUCLEOTIDE SEQUENCE [LARGE SCALE GENOMIC DNA]</scope>
    <source>
        <strain evidence="2 3">Enr8</strain>
    </source>
</reference>
<name>A0A5C5US14_9BACT</name>
<gene>
    <name evidence="2" type="ORF">Enr8_50620</name>
</gene>
<keyword evidence="1" id="KW-0812">Transmembrane</keyword>
<keyword evidence="1" id="KW-0472">Membrane</keyword>
<evidence type="ECO:0000313" key="2">
    <source>
        <dbReference type="EMBL" id="TWT29261.1"/>
    </source>
</evidence>
<dbReference type="AlphaFoldDB" id="A0A5C5US14"/>
<dbReference type="RefSeq" id="WP_146437064.1">
    <property type="nucleotide sequence ID" value="NZ_SJPF01000009.1"/>
</dbReference>
<organism evidence="2 3">
    <name type="scientific">Blastopirellula retiformator</name>
    <dbReference type="NCBI Taxonomy" id="2527970"/>
    <lineage>
        <taxon>Bacteria</taxon>
        <taxon>Pseudomonadati</taxon>
        <taxon>Planctomycetota</taxon>
        <taxon>Planctomycetia</taxon>
        <taxon>Pirellulales</taxon>
        <taxon>Pirellulaceae</taxon>
        <taxon>Blastopirellula</taxon>
    </lineage>
</organism>
<keyword evidence="1" id="KW-1133">Transmembrane helix</keyword>
<comment type="caution">
    <text evidence="2">The sequence shown here is derived from an EMBL/GenBank/DDBJ whole genome shotgun (WGS) entry which is preliminary data.</text>
</comment>
<sequence length="162" mass="17104">MSRFNLVIGAVLGLSAVLSGALLDKSVKSQLDDDLKEKAVPIPAVYAPDGTKLRDASSEIPVLDRRESDEKWAQYQNGNRYLMLNGIALISLGLIGRFPNVNPRTSAIGGGLFVVGTLLYAVGMTAAILFKMPIIATFAPIGGILLAGGWGCLAIAAYQAKQ</sequence>
<keyword evidence="3" id="KW-1185">Reference proteome</keyword>
<dbReference type="EMBL" id="SJPF01000009">
    <property type="protein sequence ID" value="TWT29261.1"/>
    <property type="molecule type" value="Genomic_DNA"/>
</dbReference>
<protein>
    <recommendedName>
        <fullName evidence="4">Inner membrane protein</fullName>
    </recommendedName>
</protein>
<feature type="transmembrane region" description="Helical" evidence="1">
    <location>
        <begin position="136"/>
        <end position="158"/>
    </location>
</feature>
<feature type="transmembrane region" description="Helical" evidence="1">
    <location>
        <begin position="110"/>
        <end position="130"/>
    </location>
</feature>